<dbReference type="RefSeq" id="WP_189621455.1">
    <property type="nucleotide sequence ID" value="NZ_BMZA01000009.1"/>
</dbReference>
<gene>
    <name evidence="1" type="ORF">GCM10011614_24070</name>
</gene>
<sequence>MIRTRTTFIIGAGAASELAMPANDELLLKIGQSLEFSRLGTPTQSRDTAMLAHYFTSLATARGQDQAAAFKAAERLRLAARLARSVDAVLDQHDADPLVVACGKLTLIHFLCQGEAKSILRLAPRVTGDLPIQGTESWLYQFGQLVTNGVPLSRVDSCLDAVSVISFCYDRSVEHFMPHALMMAFGMPFEEAQQLVSERLRIVHPYGTLGRLPWQSGTGPALEWGVEVPGDMQALVPGIRTGAQTLADTGLVAAMQAVVADSQRLVMLGFGYHPLNLEMLAAQPLPAAVEVLATTYGLNDSAVAAVRRILGRRFGERDGDGLVLANVRANDLMRDYALLLES</sequence>
<dbReference type="AlphaFoldDB" id="A0A918PIG0"/>
<evidence type="ECO:0008006" key="3">
    <source>
        <dbReference type="Google" id="ProtNLM"/>
    </source>
</evidence>
<dbReference type="Proteomes" id="UP000648075">
    <property type="component" value="Unassembled WGS sequence"/>
</dbReference>
<proteinExistence type="predicted"/>
<name>A0A918PIG0_9SPHN</name>
<reference evidence="1" key="2">
    <citation type="submission" date="2020-09" db="EMBL/GenBank/DDBJ databases">
        <authorList>
            <person name="Sun Q."/>
            <person name="Kim S."/>
        </authorList>
    </citation>
    <scope>NUCLEOTIDE SEQUENCE</scope>
    <source>
        <strain evidence="1">KCTC 32255</strain>
    </source>
</reference>
<evidence type="ECO:0000313" key="2">
    <source>
        <dbReference type="Proteomes" id="UP000648075"/>
    </source>
</evidence>
<dbReference type="EMBL" id="BMZA01000009">
    <property type="protein sequence ID" value="GGZ08394.1"/>
    <property type="molecule type" value="Genomic_DNA"/>
</dbReference>
<reference evidence="1" key="1">
    <citation type="journal article" date="2014" name="Int. J. Syst. Evol. Microbiol.">
        <title>Complete genome sequence of Corynebacterium casei LMG S-19264T (=DSM 44701T), isolated from a smear-ripened cheese.</title>
        <authorList>
            <consortium name="US DOE Joint Genome Institute (JGI-PGF)"/>
            <person name="Walter F."/>
            <person name="Albersmeier A."/>
            <person name="Kalinowski J."/>
            <person name="Ruckert C."/>
        </authorList>
    </citation>
    <scope>NUCLEOTIDE SEQUENCE</scope>
    <source>
        <strain evidence="1">KCTC 32255</strain>
    </source>
</reference>
<accession>A0A918PIG0</accession>
<protein>
    <recommendedName>
        <fullName evidence="3">SIR2-like domain-containing protein</fullName>
    </recommendedName>
</protein>
<keyword evidence="2" id="KW-1185">Reference proteome</keyword>
<comment type="caution">
    <text evidence="1">The sequence shown here is derived from an EMBL/GenBank/DDBJ whole genome shotgun (WGS) entry which is preliminary data.</text>
</comment>
<evidence type="ECO:0000313" key="1">
    <source>
        <dbReference type="EMBL" id="GGZ08394.1"/>
    </source>
</evidence>
<organism evidence="1 2">
    <name type="scientific">Novosphingobium colocasiae</name>
    <dbReference type="NCBI Taxonomy" id="1256513"/>
    <lineage>
        <taxon>Bacteria</taxon>
        <taxon>Pseudomonadati</taxon>
        <taxon>Pseudomonadota</taxon>
        <taxon>Alphaproteobacteria</taxon>
        <taxon>Sphingomonadales</taxon>
        <taxon>Sphingomonadaceae</taxon>
        <taxon>Novosphingobium</taxon>
    </lineage>
</organism>